<reference evidence="12" key="1">
    <citation type="submission" date="2019-10" db="EMBL/GenBank/DDBJ databases">
        <title>Sergentomyia schwetzi: salivary gland transcriptome, proteome and enzymatic activities in two lineages adapted to different blood sources.</title>
        <authorList>
            <person name="Polanska N."/>
            <person name="Ishemgulova A."/>
            <person name="Volfova V."/>
            <person name="Flegontov P."/>
            <person name="Votypka J."/>
            <person name="Yurchenko V."/>
            <person name="Volf P."/>
        </authorList>
    </citation>
    <scope>NUCLEOTIDE SEQUENCE</scope>
    <source>
        <tissue evidence="12">Salivary glands</tissue>
    </source>
</reference>
<dbReference type="EMBL" id="MN605331">
    <property type="protein sequence ID" value="QHO60721.1"/>
    <property type="molecule type" value="mRNA"/>
</dbReference>
<dbReference type="PROSITE" id="PS00785">
    <property type="entry name" value="5_NUCLEOTIDASE_1"/>
    <property type="match status" value="1"/>
</dbReference>
<dbReference type="PROSITE" id="PS00786">
    <property type="entry name" value="5_NUCLEOTIDASE_2"/>
    <property type="match status" value="1"/>
</dbReference>
<dbReference type="FunFam" id="3.60.21.10:FF:000020">
    <property type="entry name" value="NT5E isoform 4"/>
    <property type="match status" value="1"/>
</dbReference>
<dbReference type="PANTHER" id="PTHR11575">
    <property type="entry name" value="5'-NUCLEOTIDASE-RELATED"/>
    <property type="match status" value="1"/>
</dbReference>
<keyword evidence="6 9" id="KW-0547">Nucleotide-binding</keyword>
<dbReference type="PRINTS" id="PR01607">
    <property type="entry name" value="APYRASEFAMLY"/>
</dbReference>
<evidence type="ECO:0000256" key="6">
    <source>
        <dbReference type="ARBA" id="ARBA00022741"/>
    </source>
</evidence>
<dbReference type="PANTHER" id="PTHR11575:SF24">
    <property type="entry name" value="5'-NUCLEOTIDASE"/>
    <property type="match status" value="1"/>
</dbReference>
<evidence type="ECO:0000256" key="2">
    <source>
        <dbReference type="ARBA" id="ARBA00006654"/>
    </source>
</evidence>
<dbReference type="InterPro" id="IPR029052">
    <property type="entry name" value="Metallo-depent_PP-like"/>
</dbReference>
<evidence type="ECO:0000256" key="1">
    <source>
        <dbReference type="ARBA" id="ARBA00000815"/>
    </source>
</evidence>
<keyword evidence="5 9" id="KW-0732">Signal</keyword>
<feature type="signal peptide" evidence="9">
    <location>
        <begin position="1"/>
        <end position="21"/>
    </location>
</feature>
<dbReference type="GO" id="GO:0008253">
    <property type="term" value="F:5'-nucleotidase activity"/>
    <property type="evidence" value="ECO:0007669"/>
    <property type="project" value="UniProtKB-EC"/>
</dbReference>
<feature type="domain" description="Calcineurin-like phosphoesterase" evidence="10">
    <location>
        <begin position="30"/>
        <end position="244"/>
    </location>
</feature>
<name>A0A6B9VL92_9DIPT</name>
<feature type="chain" id="PRO_5025707860" description="5'-nucleotidase" evidence="9">
    <location>
        <begin position="22"/>
        <end position="560"/>
    </location>
</feature>
<dbReference type="FunFam" id="3.90.780.10:FF:000001">
    <property type="entry name" value="NT5E isoform 3"/>
    <property type="match status" value="1"/>
</dbReference>
<evidence type="ECO:0000259" key="10">
    <source>
        <dbReference type="Pfam" id="PF00149"/>
    </source>
</evidence>
<dbReference type="GO" id="GO:0000166">
    <property type="term" value="F:nucleotide binding"/>
    <property type="evidence" value="ECO:0007669"/>
    <property type="project" value="UniProtKB-KW"/>
</dbReference>
<dbReference type="GO" id="GO:0005886">
    <property type="term" value="C:plasma membrane"/>
    <property type="evidence" value="ECO:0007669"/>
    <property type="project" value="TreeGrafter"/>
</dbReference>
<dbReference type="InterPro" id="IPR006146">
    <property type="entry name" value="5'-Nucleotdase_CS"/>
</dbReference>
<dbReference type="GO" id="GO:0006196">
    <property type="term" value="P:AMP catabolic process"/>
    <property type="evidence" value="ECO:0007669"/>
    <property type="project" value="TreeGrafter"/>
</dbReference>
<accession>A0A6B9VL92</accession>
<keyword evidence="8" id="KW-0325">Glycoprotein</keyword>
<evidence type="ECO:0000256" key="5">
    <source>
        <dbReference type="ARBA" id="ARBA00022729"/>
    </source>
</evidence>
<comment type="similarity">
    <text evidence="2 9">Belongs to the 5'-nucleotidase family.</text>
</comment>
<evidence type="ECO:0000259" key="11">
    <source>
        <dbReference type="Pfam" id="PF02872"/>
    </source>
</evidence>
<organism evidence="12">
    <name type="scientific">Sergentomyia schwetzi</name>
    <dbReference type="NCBI Taxonomy" id="114605"/>
    <lineage>
        <taxon>Eukaryota</taxon>
        <taxon>Metazoa</taxon>
        <taxon>Ecdysozoa</taxon>
        <taxon>Arthropoda</taxon>
        <taxon>Hexapoda</taxon>
        <taxon>Insecta</taxon>
        <taxon>Pterygota</taxon>
        <taxon>Neoptera</taxon>
        <taxon>Endopterygota</taxon>
        <taxon>Diptera</taxon>
        <taxon>Nematocera</taxon>
        <taxon>Psychodoidea</taxon>
        <taxon>Psychodidae</taxon>
        <taxon>Sergentomyia</taxon>
        <taxon>Sergentomyia</taxon>
    </lineage>
</organism>
<evidence type="ECO:0000256" key="8">
    <source>
        <dbReference type="ARBA" id="ARBA00023180"/>
    </source>
</evidence>
<comment type="catalytic activity">
    <reaction evidence="1">
        <text>a ribonucleoside 5'-phosphate + H2O = a ribonucleoside + phosphate</text>
        <dbReference type="Rhea" id="RHEA:12484"/>
        <dbReference type="ChEBI" id="CHEBI:15377"/>
        <dbReference type="ChEBI" id="CHEBI:18254"/>
        <dbReference type="ChEBI" id="CHEBI:43474"/>
        <dbReference type="ChEBI" id="CHEBI:58043"/>
        <dbReference type="EC" id="3.1.3.5"/>
    </reaction>
</comment>
<feature type="domain" description="5'-Nucleotidase C-terminal" evidence="11">
    <location>
        <begin position="337"/>
        <end position="519"/>
    </location>
</feature>
<evidence type="ECO:0000256" key="7">
    <source>
        <dbReference type="ARBA" id="ARBA00022801"/>
    </source>
</evidence>
<evidence type="ECO:0000313" key="12">
    <source>
        <dbReference type="EMBL" id="QHO60721.1"/>
    </source>
</evidence>
<sequence length="560" mass="62340">MFFVKIFLFLLLAELGYLAKSQRGNIEIVLLHTNDMHARFVETNRRGNVCHEKDKMAKQCYGGFSRISSKIKQFRKGNNDVLFLNAGDTFQGTPAYTIFKHNITSEMMNLLKFDGISLGNHEFDDDIRGLAPYLKDLKVPVLAANIDASGEPSLTNLKPSIIVTKNHLQIGIIGYLSTDTKFLSKPNKLKYTSEVSAINEEAKNLRARGANVIIAVGHAGLTKDIEIAKNCPEVDLIVGGHSHTFLYTGTPPDIDTPKDNYPVVVTQPSGKKVPIVQAYAYTKYLGYLKLKFNSTGSLLSWKGQPILLDHTVKQDPVILKVLKKKYLPAIDKYGKRVVGVSRVFLNGDYRTCRFQECNMGNLLTDAFLYGHVASNQDTNISKVWTDASIVLYQAGGIRAAIDVNITGGSITRHELDNVLPFSGDLSVSPVPGSTLRKALEHAVHRYTLKQGYGEFLQVSGLQVVYDLNQDSGSRVKSVKVKCNECSVPRFEELDENRIYNVIINKFIKDGGDGFEMFKDLEVLKILPDIDIEMVDVYIGRLSPIYPAVEGRIIVKGKPKE</sequence>
<dbReference type="GO" id="GO:0046872">
    <property type="term" value="F:metal ion binding"/>
    <property type="evidence" value="ECO:0007669"/>
    <property type="project" value="UniProtKB-KW"/>
</dbReference>
<dbReference type="Pfam" id="PF02872">
    <property type="entry name" value="5_nucleotid_C"/>
    <property type="match status" value="1"/>
</dbReference>
<dbReference type="SUPFAM" id="SSF55816">
    <property type="entry name" value="5'-nucleotidase (syn. UDP-sugar hydrolase), C-terminal domain"/>
    <property type="match status" value="1"/>
</dbReference>
<dbReference type="EC" id="3.1.3.5" evidence="3"/>
<dbReference type="InterPro" id="IPR006179">
    <property type="entry name" value="5_nucleotidase/apyrase"/>
</dbReference>
<dbReference type="Gene3D" id="3.90.780.10">
    <property type="entry name" value="5'-Nucleotidase, C-terminal domain"/>
    <property type="match status" value="1"/>
</dbReference>
<dbReference type="CDD" id="cd07409">
    <property type="entry name" value="MPP_CD73_N"/>
    <property type="match status" value="1"/>
</dbReference>
<dbReference type="InterPro" id="IPR004843">
    <property type="entry name" value="Calcineurin-like_PHP"/>
</dbReference>
<keyword evidence="7 9" id="KW-0378">Hydrolase</keyword>
<dbReference type="InterPro" id="IPR036907">
    <property type="entry name" value="5'-Nucleotdase_C_sf"/>
</dbReference>
<dbReference type="InterPro" id="IPR008334">
    <property type="entry name" value="5'-Nucleotdase_C"/>
</dbReference>
<dbReference type="SUPFAM" id="SSF56300">
    <property type="entry name" value="Metallo-dependent phosphatases"/>
    <property type="match status" value="1"/>
</dbReference>
<dbReference type="Pfam" id="PF00149">
    <property type="entry name" value="Metallophos"/>
    <property type="match status" value="1"/>
</dbReference>
<dbReference type="AlphaFoldDB" id="A0A6B9VL92"/>
<keyword evidence="4" id="KW-0479">Metal-binding</keyword>
<dbReference type="Gene3D" id="3.60.21.10">
    <property type="match status" value="1"/>
</dbReference>
<evidence type="ECO:0000256" key="4">
    <source>
        <dbReference type="ARBA" id="ARBA00022723"/>
    </source>
</evidence>
<protein>
    <recommendedName>
        <fullName evidence="3">5'-nucleotidase</fullName>
        <ecNumber evidence="3">3.1.3.5</ecNumber>
    </recommendedName>
</protein>
<proteinExistence type="evidence at transcript level"/>
<evidence type="ECO:0000256" key="3">
    <source>
        <dbReference type="ARBA" id="ARBA00012643"/>
    </source>
</evidence>
<evidence type="ECO:0000256" key="9">
    <source>
        <dbReference type="RuleBase" id="RU362119"/>
    </source>
</evidence>